<feature type="region of interest" description="Disordered" evidence="2">
    <location>
        <begin position="170"/>
        <end position="190"/>
    </location>
</feature>
<dbReference type="CDD" id="cd00093">
    <property type="entry name" value="HTH_XRE"/>
    <property type="match status" value="1"/>
</dbReference>
<dbReference type="Gene3D" id="1.10.260.40">
    <property type="entry name" value="lambda repressor-like DNA-binding domains"/>
    <property type="match status" value="1"/>
</dbReference>
<dbReference type="PROSITE" id="PS50943">
    <property type="entry name" value="HTH_CROC1"/>
    <property type="match status" value="1"/>
</dbReference>
<dbReference type="InterPro" id="IPR010982">
    <property type="entry name" value="Lambda_DNA-bd_dom_sf"/>
</dbReference>
<protein>
    <submittedName>
        <fullName evidence="4">Transcriptional regulator, contains XRE-family HTH domain</fullName>
    </submittedName>
</protein>
<dbReference type="PANTHER" id="PTHR46558">
    <property type="entry name" value="TRACRIPTIONAL REGULATORY PROTEIN-RELATED-RELATED"/>
    <property type="match status" value="1"/>
</dbReference>
<proteinExistence type="predicted"/>
<sequence>MSDEITGQKDVGVDAADNNEVVNSGKGSRRGKRRTSVLDKFVGIRLRALRNTHGLSQEKLGEMIGLTFQQVQKYESGANRISASRLYEIAQAFSVDINFFFEEIPLDIAENLGRSKASYVDEKEIEHRVREGLYVKRVAGIVSKLPENFRDPFLISLKMMATALEQSGLLSDPERIAKPRKRKRSSDPEK</sequence>
<evidence type="ECO:0000313" key="5">
    <source>
        <dbReference type="Proteomes" id="UP000219068"/>
    </source>
</evidence>
<feature type="domain" description="HTH cro/C1-type" evidence="3">
    <location>
        <begin position="46"/>
        <end position="100"/>
    </location>
</feature>
<evidence type="ECO:0000256" key="2">
    <source>
        <dbReference type="SAM" id="MobiDB-lite"/>
    </source>
</evidence>
<dbReference type="SMART" id="SM00530">
    <property type="entry name" value="HTH_XRE"/>
    <property type="match status" value="1"/>
</dbReference>
<dbReference type="GO" id="GO:0003677">
    <property type="term" value="F:DNA binding"/>
    <property type="evidence" value="ECO:0007669"/>
    <property type="project" value="UniProtKB-KW"/>
</dbReference>
<dbReference type="Pfam" id="PF01381">
    <property type="entry name" value="HTH_3"/>
    <property type="match status" value="1"/>
</dbReference>
<gene>
    <name evidence="4" type="ORF">SAMN05428964_103408</name>
</gene>
<accession>A0A285TL78</accession>
<dbReference type="RefSeq" id="WP_097052190.1">
    <property type="nucleotide sequence ID" value="NZ_OBMM01000003.1"/>
</dbReference>
<evidence type="ECO:0000313" key="4">
    <source>
        <dbReference type="EMBL" id="SOC21456.1"/>
    </source>
</evidence>
<dbReference type="EMBL" id="OBMM01000003">
    <property type="protein sequence ID" value="SOC21456.1"/>
    <property type="molecule type" value="Genomic_DNA"/>
</dbReference>
<evidence type="ECO:0000259" key="3">
    <source>
        <dbReference type="PROSITE" id="PS50943"/>
    </source>
</evidence>
<reference evidence="4 5" key="1">
    <citation type="submission" date="2017-08" db="EMBL/GenBank/DDBJ databases">
        <authorList>
            <person name="de Groot N.N."/>
        </authorList>
    </citation>
    <scope>NUCLEOTIDE SEQUENCE [LARGE SCALE GENOMIC DNA]</scope>
    <source>
        <strain evidence="4 5">USBA 78</strain>
    </source>
</reference>
<name>A0A285TL78_9PROT</name>
<dbReference type="InterPro" id="IPR001387">
    <property type="entry name" value="Cro/C1-type_HTH"/>
</dbReference>
<dbReference type="AlphaFoldDB" id="A0A285TL78"/>
<organism evidence="4 5">
    <name type="scientific">Thalassospira xiamenensis</name>
    <dbReference type="NCBI Taxonomy" id="220697"/>
    <lineage>
        <taxon>Bacteria</taxon>
        <taxon>Pseudomonadati</taxon>
        <taxon>Pseudomonadota</taxon>
        <taxon>Alphaproteobacteria</taxon>
        <taxon>Rhodospirillales</taxon>
        <taxon>Thalassospiraceae</taxon>
        <taxon>Thalassospira</taxon>
    </lineage>
</organism>
<dbReference type="Proteomes" id="UP000219068">
    <property type="component" value="Unassembled WGS sequence"/>
</dbReference>
<evidence type="ECO:0000256" key="1">
    <source>
        <dbReference type="ARBA" id="ARBA00023125"/>
    </source>
</evidence>
<dbReference type="PANTHER" id="PTHR46558:SF4">
    <property type="entry name" value="DNA-BIDING PHAGE PROTEIN"/>
    <property type="match status" value="1"/>
</dbReference>
<dbReference type="SUPFAM" id="SSF47413">
    <property type="entry name" value="lambda repressor-like DNA-binding domains"/>
    <property type="match status" value="1"/>
</dbReference>
<keyword evidence="1" id="KW-0238">DNA-binding</keyword>